<dbReference type="AlphaFoldDB" id="M7AQM0"/>
<sequence>MSSTPVTQSAPLSPAPSDSLAGLELMEELKAPSMPNIFEAARDLIESTLSQPPAVRNKPTAPPSWVPSRGKPPLMRPSSSPDRHFHGTVPGLVHPQPGYMTARPRERIARDLRHKGISTGHNHPLLPGTMIWHRNVGTAPQHRTCGTSFSRRKVNIVHLHSRCGTNL</sequence>
<feature type="region of interest" description="Disordered" evidence="1">
    <location>
        <begin position="49"/>
        <end position="81"/>
    </location>
</feature>
<keyword evidence="3" id="KW-1185">Reference proteome</keyword>
<name>M7AQM0_CHEMY</name>
<gene>
    <name evidence="2" type="ORF">UY3_15289</name>
</gene>
<organism evidence="2 3">
    <name type="scientific">Chelonia mydas</name>
    <name type="common">Green sea-turtle</name>
    <name type="synonym">Chelonia agassizi</name>
    <dbReference type="NCBI Taxonomy" id="8469"/>
    <lineage>
        <taxon>Eukaryota</taxon>
        <taxon>Metazoa</taxon>
        <taxon>Chordata</taxon>
        <taxon>Craniata</taxon>
        <taxon>Vertebrata</taxon>
        <taxon>Euteleostomi</taxon>
        <taxon>Archelosauria</taxon>
        <taxon>Testudinata</taxon>
        <taxon>Testudines</taxon>
        <taxon>Cryptodira</taxon>
        <taxon>Durocryptodira</taxon>
        <taxon>Americhelydia</taxon>
        <taxon>Chelonioidea</taxon>
        <taxon>Cheloniidae</taxon>
        <taxon>Chelonia</taxon>
    </lineage>
</organism>
<dbReference type="Proteomes" id="UP000031443">
    <property type="component" value="Unassembled WGS sequence"/>
</dbReference>
<dbReference type="EMBL" id="KB568670">
    <property type="protein sequence ID" value="EMP27601.1"/>
    <property type="molecule type" value="Genomic_DNA"/>
</dbReference>
<evidence type="ECO:0000313" key="2">
    <source>
        <dbReference type="EMBL" id="EMP27601.1"/>
    </source>
</evidence>
<reference evidence="3" key="1">
    <citation type="journal article" date="2013" name="Nat. Genet.">
        <title>The draft genomes of soft-shell turtle and green sea turtle yield insights into the development and evolution of the turtle-specific body plan.</title>
        <authorList>
            <person name="Wang Z."/>
            <person name="Pascual-Anaya J."/>
            <person name="Zadissa A."/>
            <person name="Li W."/>
            <person name="Niimura Y."/>
            <person name="Huang Z."/>
            <person name="Li C."/>
            <person name="White S."/>
            <person name="Xiong Z."/>
            <person name="Fang D."/>
            <person name="Wang B."/>
            <person name="Ming Y."/>
            <person name="Chen Y."/>
            <person name="Zheng Y."/>
            <person name="Kuraku S."/>
            <person name="Pignatelli M."/>
            <person name="Herrero J."/>
            <person name="Beal K."/>
            <person name="Nozawa M."/>
            <person name="Li Q."/>
            <person name="Wang J."/>
            <person name="Zhang H."/>
            <person name="Yu L."/>
            <person name="Shigenobu S."/>
            <person name="Wang J."/>
            <person name="Liu J."/>
            <person name="Flicek P."/>
            <person name="Searle S."/>
            <person name="Wang J."/>
            <person name="Kuratani S."/>
            <person name="Yin Y."/>
            <person name="Aken B."/>
            <person name="Zhang G."/>
            <person name="Irie N."/>
        </authorList>
    </citation>
    <scope>NUCLEOTIDE SEQUENCE [LARGE SCALE GENOMIC DNA]</scope>
</reference>
<accession>M7AQM0</accession>
<proteinExistence type="predicted"/>
<protein>
    <submittedName>
        <fullName evidence="2">Uncharacterized protein</fullName>
    </submittedName>
</protein>
<evidence type="ECO:0000256" key="1">
    <source>
        <dbReference type="SAM" id="MobiDB-lite"/>
    </source>
</evidence>
<evidence type="ECO:0000313" key="3">
    <source>
        <dbReference type="Proteomes" id="UP000031443"/>
    </source>
</evidence>